<accession>A0A1R3VE95</accession>
<dbReference type="Gene3D" id="3.40.50.2000">
    <property type="entry name" value="Glycogen Phosphorylase B"/>
    <property type="match status" value="2"/>
</dbReference>
<dbReference type="AlphaFoldDB" id="A0A1R3VE95"/>
<organism evidence="3 4">
    <name type="scientific">Mesorhizobium prunaredense</name>
    <dbReference type="NCBI Taxonomy" id="1631249"/>
    <lineage>
        <taxon>Bacteria</taxon>
        <taxon>Pseudomonadati</taxon>
        <taxon>Pseudomonadota</taxon>
        <taxon>Alphaproteobacteria</taxon>
        <taxon>Hyphomicrobiales</taxon>
        <taxon>Phyllobacteriaceae</taxon>
        <taxon>Mesorhizobium</taxon>
    </lineage>
</organism>
<evidence type="ECO:0000259" key="1">
    <source>
        <dbReference type="Pfam" id="PF00534"/>
    </source>
</evidence>
<evidence type="ECO:0000313" key="4">
    <source>
        <dbReference type="Proteomes" id="UP000188388"/>
    </source>
</evidence>
<proteinExistence type="predicted"/>
<sequence>MRSLHVVPHISAEASGPSYSVPALCAALSQRGDDVALASLGGDRDRKEVRFKHYLFPQTAFGSTLAVSRRMASELPVIARGMDVVHNNNLWGMPPIYAARAARAAGVPLVVSPRGTLNPHALSHSKWKKRLFWSLLQKRSISGAAAFHATSEAEYQDIRTFGFRAPVAVVPNGVDVPEFWPRASRSRGGSPRRLLYLGRIHPIKGLDTLISAWSRVAGTFPDWELKLVGPDEDSYQSTLQALVQRLATPRISFAGPVSSDEKWDEYAAADLYVLPSLSENFAISVAEALAGGCPAIVTRGAPWSGLASERAGWWVDTSAEGLEGALRDAMVRPREELAEMGSNGRNWMVREFGWSGIAQKMHQTYGWLRTGGAAPEWVRLS</sequence>
<dbReference type="RefSeq" id="WP_077381256.1">
    <property type="nucleotide sequence ID" value="NZ_FTPD01000045.1"/>
</dbReference>
<dbReference type="Proteomes" id="UP000188388">
    <property type="component" value="Unassembled WGS sequence"/>
</dbReference>
<feature type="domain" description="Glycosyltransferase subfamily 4-like N-terminal" evidence="2">
    <location>
        <begin position="16"/>
        <end position="173"/>
    </location>
</feature>
<dbReference type="PANTHER" id="PTHR45947:SF3">
    <property type="entry name" value="SULFOQUINOVOSYL TRANSFERASE SQD2"/>
    <property type="match status" value="1"/>
</dbReference>
<dbReference type="Pfam" id="PF13579">
    <property type="entry name" value="Glyco_trans_4_4"/>
    <property type="match status" value="1"/>
</dbReference>
<reference evidence="4" key="1">
    <citation type="submission" date="2017-01" db="EMBL/GenBank/DDBJ databases">
        <authorList>
            <person name="Brunel B."/>
        </authorList>
    </citation>
    <scope>NUCLEOTIDE SEQUENCE [LARGE SCALE GENOMIC DNA]</scope>
</reference>
<gene>
    <name evidence="3" type="ORF">BQ8794_50245</name>
</gene>
<evidence type="ECO:0000259" key="2">
    <source>
        <dbReference type="Pfam" id="PF13579"/>
    </source>
</evidence>
<protein>
    <submittedName>
        <fullName evidence="3">Glycosyltransferase</fullName>
    </submittedName>
</protein>
<feature type="domain" description="Glycosyl transferase family 1" evidence="1">
    <location>
        <begin position="189"/>
        <end position="347"/>
    </location>
</feature>
<dbReference type="Pfam" id="PF00534">
    <property type="entry name" value="Glycos_transf_1"/>
    <property type="match status" value="1"/>
</dbReference>
<keyword evidence="4" id="KW-1185">Reference proteome</keyword>
<name>A0A1R3VE95_9HYPH</name>
<dbReference type="PANTHER" id="PTHR45947">
    <property type="entry name" value="SULFOQUINOVOSYL TRANSFERASE SQD2"/>
    <property type="match status" value="1"/>
</dbReference>
<dbReference type="EMBL" id="FTPD01000045">
    <property type="protein sequence ID" value="SIT58143.1"/>
    <property type="molecule type" value="Genomic_DNA"/>
</dbReference>
<dbReference type="GO" id="GO:0016758">
    <property type="term" value="F:hexosyltransferase activity"/>
    <property type="evidence" value="ECO:0007669"/>
    <property type="project" value="TreeGrafter"/>
</dbReference>
<dbReference type="STRING" id="1631249.BQ8794_50245"/>
<dbReference type="InterPro" id="IPR001296">
    <property type="entry name" value="Glyco_trans_1"/>
</dbReference>
<evidence type="ECO:0000313" key="3">
    <source>
        <dbReference type="EMBL" id="SIT58143.1"/>
    </source>
</evidence>
<dbReference type="InterPro" id="IPR028098">
    <property type="entry name" value="Glyco_trans_4-like_N"/>
</dbReference>
<dbReference type="InterPro" id="IPR050194">
    <property type="entry name" value="Glycosyltransferase_grp1"/>
</dbReference>
<dbReference type="SUPFAM" id="SSF53756">
    <property type="entry name" value="UDP-Glycosyltransferase/glycogen phosphorylase"/>
    <property type="match status" value="1"/>
</dbReference>
<keyword evidence="3" id="KW-0808">Transferase</keyword>